<dbReference type="Pfam" id="PF06744">
    <property type="entry name" value="IcmF_C"/>
    <property type="match status" value="1"/>
</dbReference>
<feature type="domain" description="IcmF-related" evidence="3">
    <location>
        <begin position="492"/>
        <end position="794"/>
    </location>
</feature>
<sequence>MVYLFAFLFVAVSAILAWLAGPLLHLHGTGLLVVRIVLLILGIAAAIAVLFFQRSLKFFQTRDANPHDSAELNTLLRDAQRHLSSSQRAVAKSFASTPLLYLLGGSNSAKTTTVLRSGLDPELLAGEVYRDQTVASTSRANLWHTGENVIVEVGETVRKSPQLWKLLLSVTRPRIYQSALGKKPPSRAVIVCTSCESFFGPDAATSLTTLARETNGMLRTLARQLGTDLPVYVLLTKLDRIPGFAEFVRHLSTEEISEPLGIALPRHAASSRFYAEEVTRSVSSSLDQLLFSLGQFRVEALARQAGQNTTAPVYEFPREMAKLRNNLISYLIELTRPSHLSANPHLYGFYFTGVRAHLSEQAVSAPAAVRRQAQIDAEATGIFSLKSLAANGPQPVAPIVTQRIAQWCFLPHLFTDVIFADRHALAGDQNSKRVHLVRRLLLATVSLFLLICGIGLTLSYRNNARLEREIQESEVALPSGGPVETLASTSQLASLDRLRSTLAELEGYEQNGAPMMFRWGLFHGDSLIAPARRLYFDRFQQLLLASTQKHLVANLGALPATAPADADYFAAYNSLRAYLITTSNPEKSTADFLPPVLTRFWLNGQHQESDLQSELAGRQFTFYAEELRRADPFHIAPAMPAVAEARLYLDSFGGFDRVYQNMIAAANQVALAVDFNRLYPGSAATVVEPHVVPGAFTRDGFAYVQKALQHPDHFLRGEDWVLGTQTAPSMQLAQLAQKLTERYDTDFTAQWHIFLHSATIVRYRNLQDAQQKLQSLSSPNSSLLALIFTASHHTAVASPTVAHQFQPVQVMVPPDSINRFIAGSNSGYINGLIGLQGALSQFNQDTTAATNPAATQPIVSAAVAAHAAVGQTSQSFNIDPQAHVEQMVISLLQTPITSVEDTIRGERPQQTNLAGHGFCSNVATLTAKYPFSRGATVEATAAEITSMFKPGSGALWVFYDATLKPLIIQQGSTWVAAPTAPIKPTAAFLQFFNRMATISNALFPAGATAPTLTFNTHILRSKEIQSVTFTVDADRLTGAEVSRGFTWSAQNAQKAELIANYGSGTLPLQFSGTWSLFHLLDRGKLEQGGNPARFAYPLEISNTPIVIKGTPLTERFEISGPGASLLIPGALTGLHCAAQIAH</sequence>
<feature type="domain" description="Type VI secretion system component TssM1 helical" evidence="5">
    <location>
        <begin position="924"/>
        <end position="1006"/>
    </location>
</feature>
<dbReference type="PANTHER" id="PTHR36153:SF1">
    <property type="entry name" value="TYPE VI SECRETION SYSTEM COMPONENT TSSM1"/>
    <property type="match status" value="1"/>
</dbReference>
<dbReference type="PANTHER" id="PTHR36153">
    <property type="entry name" value="INNER MEMBRANE PROTEIN-RELATED"/>
    <property type="match status" value="1"/>
</dbReference>
<dbReference type="InterPro" id="IPR053156">
    <property type="entry name" value="T6SS_TssM-like"/>
</dbReference>
<keyword evidence="1" id="KW-1133">Transmembrane helix</keyword>
<feature type="domain" description="Type VI secretion system IcmF C-terminal" evidence="2">
    <location>
        <begin position="1022"/>
        <end position="1102"/>
    </location>
</feature>
<evidence type="ECO:0000256" key="1">
    <source>
        <dbReference type="SAM" id="Phobius"/>
    </source>
</evidence>
<dbReference type="Pfam" id="PF06761">
    <property type="entry name" value="IcmF-related"/>
    <property type="match status" value="1"/>
</dbReference>
<accession>E8UX21</accession>
<dbReference type="HOGENOM" id="CLU_273610_0_0_0"/>
<evidence type="ECO:0000259" key="3">
    <source>
        <dbReference type="Pfam" id="PF06761"/>
    </source>
</evidence>
<gene>
    <name evidence="6" type="ordered locus">AciPR4_1077</name>
</gene>
<dbReference type="Pfam" id="PF14331">
    <property type="entry name" value="IcmF-related_N"/>
    <property type="match status" value="1"/>
</dbReference>
<feature type="domain" description="Type VI secretion system component TssM1 N-terminal" evidence="4">
    <location>
        <begin position="188"/>
        <end position="442"/>
    </location>
</feature>
<proteinExistence type="predicted"/>
<organism evidence="6 7">
    <name type="scientific">Terriglobus saanensis (strain ATCC BAA-1853 / DSM 23119 / SP1PR4)</name>
    <dbReference type="NCBI Taxonomy" id="401053"/>
    <lineage>
        <taxon>Bacteria</taxon>
        <taxon>Pseudomonadati</taxon>
        <taxon>Acidobacteriota</taxon>
        <taxon>Terriglobia</taxon>
        <taxon>Terriglobales</taxon>
        <taxon>Acidobacteriaceae</taxon>
        <taxon>Terriglobus</taxon>
    </lineage>
</organism>
<name>E8UX21_TERSS</name>
<evidence type="ECO:0000313" key="6">
    <source>
        <dbReference type="EMBL" id="ADV81908.1"/>
    </source>
</evidence>
<dbReference type="InterPro" id="IPR010623">
    <property type="entry name" value="IcmF_C"/>
</dbReference>
<protein>
    <submittedName>
        <fullName evidence="6">ImcF domain protein</fullName>
    </submittedName>
</protein>
<keyword evidence="1" id="KW-0812">Transmembrane</keyword>
<dbReference type="OrthoDB" id="9758229at2"/>
<dbReference type="RefSeq" id="WP_013567641.1">
    <property type="nucleotide sequence ID" value="NC_014963.1"/>
</dbReference>
<dbReference type="Proteomes" id="UP000006844">
    <property type="component" value="Chromosome"/>
</dbReference>
<dbReference type="EMBL" id="CP002467">
    <property type="protein sequence ID" value="ADV81908.1"/>
    <property type="molecule type" value="Genomic_DNA"/>
</dbReference>
<evidence type="ECO:0000259" key="2">
    <source>
        <dbReference type="Pfam" id="PF06744"/>
    </source>
</evidence>
<dbReference type="InterPro" id="IPR009612">
    <property type="entry name" value="IcmF-rel"/>
</dbReference>
<feature type="transmembrane region" description="Helical" evidence="1">
    <location>
        <begin position="440"/>
        <end position="460"/>
    </location>
</feature>
<dbReference type="eggNOG" id="COG3523">
    <property type="taxonomic scope" value="Bacteria"/>
</dbReference>
<dbReference type="AlphaFoldDB" id="E8UX21"/>
<keyword evidence="1" id="KW-0472">Membrane</keyword>
<reference evidence="6 7" key="1">
    <citation type="journal article" date="2012" name="Stand. Genomic Sci.">
        <title>Complete genome sequence of Terriglobus saanensis type strain SP1PR4(T), an Acidobacteria from tundra soil.</title>
        <authorList>
            <person name="Rawat S.R."/>
            <person name="Mannisto M.K."/>
            <person name="Starovoytov V."/>
            <person name="Goodwin L."/>
            <person name="Nolan M."/>
            <person name="Hauser L."/>
            <person name="Land M."/>
            <person name="Davenport K.W."/>
            <person name="Woyke T."/>
            <person name="Haggblom M.M."/>
        </authorList>
    </citation>
    <scope>NUCLEOTIDE SEQUENCE</scope>
    <source>
        <strain evidence="7">ATCC BAA-1853 / DSM 23119 / SP1PR4</strain>
    </source>
</reference>
<evidence type="ECO:0000259" key="4">
    <source>
        <dbReference type="Pfam" id="PF14331"/>
    </source>
</evidence>
<dbReference type="KEGG" id="tsa:AciPR4_1077"/>
<dbReference type="STRING" id="401053.AciPR4_1077"/>
<evidence type="ECO:0000313" key="7">
    <source>
        <dbReference type="Proteomes" id="UP000006844"/>
    </source>
</evidence>
<feature type="transmembrane region" description="Helical" evidence="1">
    <location>
        <begin position="29"/>
        <end position="52"/>
    </location>
</feature>
<dbReference type="InterPro" id="IPR025743">
    <property type="entry name" value="TssM1_N"/>
</dbReference>
<dbReference type="Pfam" id="PF21070">
    <property type="entry name" value="IcmF_helical"/>
    <property type="match status" value="1"/>
</dbReference>
<keyword evidence="7" id="KW-1185">Reference proteome</keyword>
<dbReference type="InterPro" id="IPR048677">
    <property type="entry name" value="TssM1_hel"/>
</dbReference>
<evidence type="ECO:0000259" key="5">
    <source>
        <dbReference type="Pfam" id="PF21070"/>
    </source>
</evidence>